<dbReference type="InterPro" id="IPR041490">
    <property type="entry name" value="KstR2_TetR_C"/>
</dbReference>
<evidence type="ECO:0000313" key="6">
    <source>
        <dbReference type="Proteomes" id="UP000196027"/>
    </source>
</evidence>
<dbReference type="PROSITE" id="PS50977">
    <property type="entry name" value="HTH_TETR_2"/>
    <property type="match status" value="1"/>
</dbReference>
<dbReference type="InterPro" id="IPR036271">
    <property type="entry name" value="Tet_transcr_reg_TetR-rel_C_sf"/>
</dbReference>
<name>A0A1Y0IDH7_9GAMM</name>
<evidence type="ECO:0000313" key="5">
    <source>
        <dbReference type="EMBL" id="ARU58588.1"/>
    </source>
</evidence>
<dbReference type="Pfam" id="PF00440">
    <property type="entry name" value="TetR_N"/>
    <property type="match status" value="1"/>
</dbReference>
<dbReference type="GO" id="GO:0003700">
    <property type="term" value="F:DNA-binding transcription factor activity"/>
    <property type="evidence" value="ECO:0007669"/>
    <property type="project" value="TreeGrafter"/>
</dbReference>
<evidence type="ECO:0000256" key="2">
    <source>
        <dbReference type="PROSITE-ProRule" id="PRU00335"/>
    </source>
</evidence>
<dbReference type="EMBL" id="CP021425">
    <property type="protein sequence ID" value="ARU58588.1"/>
    <property type="molecule type" value="Genomic_DNA"/>
</dbReference>
<sequence length="241" mass="26416">MAYRESPEIAARKAELREKILNAAQQLVSEGGFRNASIQSVAQRADIATGTVYKYFKSKSVLFSEVFRRATQIEVDKVAEAINQEGTISERLEQAVNCFCHRAIKANHLAWSLIAEPVDPEVDLDRLNYRKKYAALFANLIAEGVDKGELPTQVPSVSAAALVGALAETLVGPLSPNSPNSPVFNANINQDETLSVDETLTLDESALIREISRFCHTAISGHPPPCRRDTTLPGPNEQEQK</sequence>
<dbReference type="PANTHER" id="PTHR30055:SF226">
    <property type="entry name" value="HTH-TYPE TRANSCRIPTIONAL REGULATOR PKSA"/>
    <property type="match status" value="1"/>
</dbReference>
<keyword evidence="6" id="KW-1185">Reference proteome</keyword>
<dbReference type="InterPro" id="IPR050109">
    <property type="entry name" value="HTH-type_TetR-like_transc_reg"/>
</dbReference>
<dbReference type="SUPFAM" id="SSF46689">
    <property type="entry name" value="Homeodomain-like"/>
    <property type="match status" value="1"/>
</dbReference>
<dbReference type="PROSITE" id="PS01081">
    <property type="entry name" value="HTH_TETR_1"/>
    <property type="match status" value="1"/>
</dbReference>
<dbReference type="RefSeq" id="WP_087463350.1">
    <property type="nucleotide sequence ID" value="NZ_CP021425.1"/>
</dbReference>
<dbReference type="OrthoDB" id="63332at2"/>
<feature type="region of interest" description="Disordered" evidence="3">
    <location>
        <begin position="219"/>
        <end position="241"/>
    </location>
</feature>
<feature type="DNA-binding region" description="H-T-H motif" evidence="2">
    <location>
        <begin position="37"/>
        <end position="56"/>
    </location>
</feature>
<evidence type="ECO:0000256" key="1">
    <source>
        <dbReference type="ARBA" id="ARBA00023125"/>
    </source>
</evidence>
<evidence type="ECO:0000256" key="3">
    <source>
        <dbReference type="SAM" id="MobiDB-lite"/>
    </source>
</evidence>
<dbReference type="Pfam" id="PF17932">
    <property type="entry name" value="TetR_C_24"/>
    <property type="match status" value="1"/>
</dbReference>
<gene>
    <name evidence="5" type="ORF">OLMES_4592</name>
</gene>
<dbReference type="InterPro" id="IPR009057">
    <property type="entry name" value="Homeodomain-like_sf"/>
</dbReference>
<protein>
    <submittedName>
        <fullName evidence="5">TetR family transcriptional regulator</fullName>
    </submittedName>
</protein>
<dbReference type="PRINTS" id="PR00455">
    <property type="entry name" value="HTHTETR"/>
</dbReference>
<dbReference type="SUPFAM" id="SSF48498">
    <property type="entry name" value="Tetracyclin repressor-like, C-terminal domain"/>
    <property type="match status" value="1"/>
</dbReference>
<dbReference type="PANTHER" id="PTHR30055">
    <property type="entry name" value="HTH-TYPE TRANSCRIPTIONAL REGULATOR RUTR"/>
    <property type="match status" value="1"/>
</dbReference>
<dbReference type="Proteomes" id="UP000196027">
    <property type="component" value="Chromosome"/>
</dbReference>
<accession>A0A1Y0IDH7</accession>
<dbReference type="InterPro" id="IPR001647">
    <property type="entry name" value="HTH_TetR"/>
</dbReference>
<dbReference type="InterPro" id="IPR023772">
    <property type="entry name" value="DNA-bd_HTH_TetR-type_CS"/>
</dbReference>
<dbReference type="GO" id="GO:0000976">
    <property type="term" value="F:transcription cis-regulatory region binding"/>
    <property type="evidence" value="ECO:0007669"/>
    <property type="project" value="TreeGrafter"/>
</dbReference>
<reference evidence="5 6" key="1">
    <citation type="submission" date="2017-05" db="EMBL/GenBank/DDBJ databases">
        <title>Genomic insights into alkan degradation activity of Oleiphilus messinensis.</title>
        <authorList>
            <person name="Kozyavkin S.A."/>
            <person name="Slesarev A.I."/>
            <person name="Golyshin P.N."/>
            <person name="Korzhenkov A."/>
            <person name="Golyshina O.N."/>
            <person name="Toshchakov S.V."/>
        </authorList>
    </citation>
    <scope>NUCLEOTIDE SEQUENCE [LARGE SCALE GENOMIC DNA]</scope>
    <source>
        <strain evidence="5 6">ME102</strain>
    </source>
</reference>
<proteinExistence type="predicted"/>
<organism evidence="5 6">
    <name type="scientific">Oleiphilus messinensis</name>
    <dbReference type="NCBI Taxonomy" id="141451"/>
    <lineage>
        <taxon>Bacteria</taxon>
        <taxon>Pseudomonadati</taxon>
        <taxon>Pseudomonadota</taxon>
        <taxon>Gammaproteobacteria</taxon>
        <taxon>Oceanospirillales</taxon>
        <taxon>Oleiphilaceae</taxon>
        <taxon>Oleiphilus</taxon>
    </lineage>
</organism>
<dbReference type="Gene3D" id="1.10.357.10">
    <property type="entry name" value="Tetracycline Repressor, domain 2"/>
    <property type="match status" value="1"/>
</dbReference>
<dbReference type="AlphaFoldDB" id="A0A1Y0IDH7"/>
<dbReference type="KEGG" id="ome:OLMES_4592"/>
<feature type="domain" description="HTH tetR-type" evidence="4">
    <location>
        <begin position="14"/>
        <end position="74"/>
    </location>
</feature>
<evidence type="ECO:0000259" key="4">
    <source>
        <dbReference type="PROSITE" id="PS50977"/>
    </source>
</evidence>
<keyword evidence="1 2" id="KW-0238">DNA-binding</keyword>